<evidence type="ECO:0000313" key="4">
    <source>
        <dbReference type="Proteomes" id="UP001164472"/>
    </source>
</evidence>
<feature type="transmembrane region" description="Helical" evidence="1">
    <location>
        <begin position="6"/>
        <end position="26"/>
    </location>
</feature>
<sequence>MIEFAYPWLILALPLPLVAYFVLPAYKERKSSVKVPFFRRLVELTGEKPSRGAVVLERMLFQKAWLVISWLFIVLALAKPQWVGEPIVIDKSGRDLMIAVDLSGSMESTDFLDESGQQVDRLTAVKSVLAEFITQRAHDRLGLIVFGDAPFLQAPFTEDHETWLTLLAETETGMAGMSTAFGDAIGLSIKAFENSDTENRVLIVLTDGNDTGSKVPPIDAAKVADQLGVTIYTIAIGDPATTGEEALDIDTLKRIAEITSGGYYQALDREQLERVYRQINELEPAIFESLSYRPKQSLHHYLLAIVMVGYLLFFSLMTVVSYKNQRGVMDV</sequence>
<keyword evidence="1" id="KW-0472">Membrane</keyword>
<keyword evidence="1" id="KW-1133">Transmembrane helix</keyword>
<gene>
    <name evidence="3" type="ORF">NNL22_16660</name>
</gene>
<dbReference type="KEGG" id="asem:NNL22_16660"/>
<dbReference type="PROSITE" id="PS50234">
    <property type="entry name" value="VWFA"/>
    <property type="match status" value="1"/>
</dbReference>
<dbReference type="InterPro" id="IPR050768">
    <property type="entry name" value="UPF0353/GerABKA_families"/>
</dbReference>
<name>A0A9E8KPX7_9ALTE</name>
<evidence type="ECO:0000259" key="2">
    <source>
        <dbReference type="PROSITE" id="PS50234"/>
    </source>
</evidence>
<feature type="domain" description="VWFA" evidence="2">
    <location>
        <begin position="95"/>
        <end position="279"/>
    </location>
</feature>
<dbReference type="CDD" id="cd01467">
    <property type="entry name" value="vWA_BatA_type"/>
    <property type="match status" value="1"/>
</dbReference>
<dbReference type="Gene3D" id="3.40.50.410">
    <property type="entry name" value="von Willebrand factor, type A domain"/>
    <property type="match status" value="1"/>
</dbReference>
<dbReference type="PANTHER" id="PTHR22550">
    <property type="entry name" value="SPORE GERMINATION PROTEIN"/>
    <property type="match status" value="1"/>
</dbReference>
<keyword evidence="4" id="KW-1185">Reference proteome</keyword>
<dbReference type="PANTHER" id="PTHR22550:SF18">
    <property type="entry name" value="VWFA DOMAIN-CONTAINING PROTEIN"/>
    <property type="match status" value="1"/>
</dbReference>
<dbReference type="Pfam" id="PF00092">
    <property type="entry name" value="VWA"/>
    <property type="match status" value="1"/>
</dbReference>
<dbReference type="RefSeq" id="WP_251810057.1">
    <property type="nucleotide sequence ID" value="NZ_CP101527.1"/>
</dbReference>
<evidence type="ECO:0000313" key="3">
    <source>
        <dbReference type="EMBL" id="UZW74630.1"/>
    </source>
</evidence>
<dbReference type="SUPFAM" id="SSF53300">
    <property type="entry name" value="vWA-like"/>
    <property type="match status" value="1"/>
</dbReference>
<dbReference type="InterPro" id="IPR002035">
    <property type="entry name" value="VWF_A"/>
</dbReference>
<dbReference type="Proteomes" id="UP001164472">
    <property type="component" value="Chromosome"/>
</dbReference>
<organism evidence="3 4">
    <name type="scientific">Alkalimarinus sediminis</name>
    <dbReference type="NCBI Taxonomy" id="1632866"/>
    <lineage>
        <taxon>Bacteria</taxon>
        <taxon>Pseudomonadati</taxon>
        <taxon>Pseudomonadota</taxon>
        <taxon>Gammaproteobacteria</taxon>
        <taxon>Alteromonadales</taxon>
        <taxon>Alteromonadaceae</taxon>
        <taxon>Alkalimarinus</taxon>
    </lineage>
</organism>
<proteinExistence type="predicted"/>
<dbReference type="AlphaFoldDB" id="A0A9E8KPX7"/>
<evidence type="ECO:0000256" key="1">
    <source>
        <dbReference type="SAM" id="Phobius"/>
    </source>
</evidence>
<reference evidence="3" key="1">
    <citation type="submission" date="2022-07" db="EMBL/GenBank/DDBJ databases">
        <title>Alkalimarinus sp. nov., isolated from gut of a Alitta virens.</title>
        <authorList>
            <person name="Yang A.I."/>
            <person name="Shin N.-R."/>
        </authorList>
    </citation>
    <scope>NUCLEOTIDE SEQUENCE</scope>
    <source>
        <strain evidence="3">FA028</strain>
    </source>
</reference>
<dbReference type="EMBL" id="CP101527">
    <property type="protein sequence ID" value="UZW74630.1"/>
    <property type="molecule type" value="Genomic_DNA"/>
</dbReference>
<keyword evidence="1" id="KW-0812">Transmembrane</keyword>
<dbReference type="InterPro" id="IPR036465">
    <property type="entry name" value="vWFA_dom_sf"/>
</dbReference>
<feature type="transmembrane region" description="Helical" evidence="1">
    <location>
        <begin position="301"/>
        <end position="322"/>
    </location>
</feature>
<accession>A0A9E8KPX7</accession>
<dbReference type="SMART" id="SM00327">
    <property type="entry name" value="VWA"/>
    <property type="match status" value="1"/>
</dbReference>
<feature type="transmembrane region" description="Helical" evidence="1">
    <location>
        <begin position="60"/>
        <end position="78"/>
    </location>
</feature>
<protein>
    <submittedName>
        <fullName evidence="3">VWA domain-containing protein</fullName>
    </submittedName>
</protein>
<dbReference type="InterPro" id="IPR033881">
    <property type="entry name" value="vWA_BatA_type"/>
</dbReference>